<evidence type="ECO:0000313" key="6">
    <source>
        <dbReference type="EMBL" id="UEX90028.1"/>
    </source>
</evidence>
<comment type="pathway">
    <text evidence="5">Cofactor biosynthesis; (R)-pantothenate biosynthesis; (R)-pantoate from 3-methyl-2-oxobutanoate: step 1/2.</text>
</comment>
<dbReference type="EMBL" id="CP086654">
    <property type="protein sequence ID" value="UEX90028.1"/>
    <property type="molecule type" value="Genomic_DNA"/>
</dbReference>
<protein>
    <recommendedName>
        <fullName evidence="5">3-methyl-2-oxobutanoate hydroxymethyltransferase</fullName>
        <ecNumber evidence="5">2.1.2.11</ecNumber>
    </recommendedName>
    <alternativeName>
        <fullName evidence="5">Ketopantoate hydroxymethyltransferase</fullName>
        <shortName evidence="5">KPHMT</shortName>
    </alternativeName>
</protein>
<dbReference type="GO" id="GO:0003864">
    <property type="term" value="F:3-methyl-2-oxobutanoate hydroxymethyltransferase activity"/>
    <property type="evidence" value="ECO:0007669"/>
    <property type="project" value="UniProtKB-EC"/>
</dbReference>
<dbReference type="EC" id="2.1.2.11" evidence="5"/>
<organism evidence="6 7">
    <name type="scientific">Staphylococcus ratti</name>
    <dbReference type="NCBI Taxonomy" id="2892440"/>
    <lineage>
        <taxon>Bacteria</taxon>
        <taxon>Bacillati</taxon>
        <taxon>Bacillota</taxon>
        <taxon>Bacilli</taxon>
        <taxon>Bacillales</taxon>
        <taxon>Staphylococcaceae</taxon>
        <taxon>Staphylococcus</taxon>
    </lineage>
</organism>
<evidence type="ECO:0000256" key="1">
    <source>
        <dbReference type="ARBA" id="ARBA00008676"/>
    </source>
</evidence>
<evidence type="ECO:0000313" key="7">
    <source>
        <dbReference type="Proteomes" id="UP001197626"/>
    </source>
</evidence>
<comment type="subcellular location">
    <subcellularLocation>
        <location evidence="5">Cytoplasm</location>
    </subcellularLocation>
</comment>
<keyword evidence="3 5" id="KW-0566">Pantothenate biosynthesis</keyword>
<dbReference type="PANTHER" id="PTHR20881">
    <property type="entry name" value="3-METHYL-2-OXOBUTANOATE HYDROXYMETHYLTRANSFERASE"/>
    <property type="match status" value="1"/>
</dbReference>
<dbReference type="InterPro" id="IPR003700">
    <property type="entry name" value="Pantoate_hydroxy_MeTrfase"/>
</dbReference>
<evidence type="ECO:0000256" key="3">
    <source>
        <dbReference type="ARBA" id="ARBA00022655"/>
    </source>
</evidence>
<keyword evidence="7" id="KW-1185">Reference proteome</keyword>
<dbReference type="Gene3D" id="3.20.20.60">
    <property type="entry name" value="Phosphoenolpyruvate-binding domains"/>
    <property type="match status" value="1"/>
</dbReference>
<keyword evidence="4 5" id="KW-0808">Transferase</keyword>
<gene>
    <name evidence="5 6" type="primary">panB</name>
    <name evidence="6" type="ORF">LN051_10915</name>
</gene>
<dbReference type="PIRSF" id="PIRSF000388">
    <property type="entry name" value="Pantoate_hydroxy_MeTrfase"/>
    <property type="match status" value="1"/>
</dbReference>
<feature type="binding site" evidence="5">
    <location>
        <position position="43"/>
    </location>
    <ligand>
        <name>Mg(2+)</name>
        <dbReference type="ChEBI" id="CHEBI:18420"/>
    </ligand>
</feature>
<reference evidence="6 7" key="1">
    <citation type="journal article" date="2022" name="Pathogens">
        <title>Staphylococcus ratti sp. nov. Isolated from a Lab Rat.</title>
        <authorList>
            <person name="Kovarovic V."/>
            <person name="Sedlacek I."/>
            <person name="Petras P."/>
            <person name="Kralova S."/>
            <person name="Maslanova I."/>
            <person name="Svec P."/>
            <person name="Neumann-Schaal M."/>
            <person name="Botka T."/>
            <person name="Gelbicova T."/>
            <person name="Stankova E."/>
            <person name="Doskar J."/>
            <person name="Pantucek R."/>
        </authorList>
    </citation>
    <scope>NUCLEOTIDE SEQUENCE [LARGE SCALE GENOMIC DNA]</scope>
    <source>
        <strain evidence="6 7">CCM 9025</strain>
    </source>
</reference>
<sequence length="270" mass="29294">MKTLSQLQQLKRDKEKITMVTAYDYPSAKQAEAAEIDMILVGDSLGMTVLGYESTVEVTLDDMLHHGRAVRRGAPNTFVVVDMPFGSVGIDATTDIQNAIRLYQQSQCNALKVEGAHLTQFIKQASQMGIPIVAHLGLTPQSVGISGYKLQGATKDAAEQLIQDAKAVEAAGAVAMVLEAIPSDLAKVVSEQLTIPTIGIGAGKDTDGQVLVYHDMLSYGVERYAKFVKRYGDFSVGIDALKAYHQEVKSGAFPSEEYMYKKQIMGELND</sequence>
<evidence type="ECO:0000256" key="5">
    <source>
        <dbReference type="HAMAP-Rule" id="MF_00156"/>
    </source>
</evidence>
<feature type="binding site" evidence="5">
    <location>
        <begin position="43"/>
        <end position="44"/>
    </location>
    <ligand>
        <name>3-methyl-2-oxobutanoate</name>
        <dbReference type="ChEBI" id="CHEBI:11851"/>
    </ligand>
</feature>
<dbReference type="InterPro" id="IPR015813">
    <property type="entry name" value="Pyrv/PenolPyrv_kinase-like_dom"/>
</dbReference>
<dbReference type="Proteomes" id="UP001197626">
    <property type="component" value="Chromosome"/>
</dbReference>
<dbReference type="HAMAP" id="MF_00156">
    <property type="entry name" value="PanB"/>
    <property type="match status" value="1"/>
</dbReference>
<dbReference type="Pfam" id="PF02548">
    <property type="entry name" value="Pantoate_transf"/>
    <property type="match status" value="1"/>
</dbReference>
<comment type="function">
    <text evidence="5">Catalyzes the reversible reaction in which hydroxymethyl group from 5,10-methylenetetrahydrofolate is transferred onto alpha-ketoisovalerate to form ketopantoate.</text>
</comment>
<comment type="catalytic activity">
    <reaction evidence="5">
        <text>(6R)-5,10-methylene-5,6,7,8-tetrahydrofolate + 3-methyl-2-oxobutanoate + H2O = 2-dehydropantoate + (6S)-5,6,7,8-tetrahydrofolate</text>
        <dbReference type="Rhea" id="RHEA:11824"/>
        <dbReference type="ChEBI" id="CHEBI:11561"/>
        <dbReference type="ChEBI" id="CHEBI:11851"/>
        <dbReference type="ChEBI" id="CHEBI:15377"/>
        <dbReference type="ChEBI" id="CHEBI:15636"/>
        <dbReference type="ChEBI" id="CHEBI:57453"/>
        <dbReference type="EC" id="2.1.2.11"/>
    </reaction>
</comment>
<feature type="binding site" evidence="5">
    <location>
        <position position="112"/>
    </location>
    <ligand>
        <name>3-methyl-2-oxobutanoate</name>
        <dbReference type="ChEBI" id="CHEBI:11851"/>
    </ligand>
</feature>
<name>A0ABY3PCS6_9STAP</name>
<keyword evidence="5" id="KW-0479">Metal-binding</keyword>
<feature type="binding site" evidence="5">
    <location>
        <position position="114"/>
    </location>
    <ligand>
        <name>Mg(2+)</name>
        <dbReference type="ChEBI" id="CHEBI:18420"/>
    </ligand>
</feature>
<accession>A0ABY3PCS6</accession>
<dbReference type="CDD" id="cd06557">
    <property type="entry name" value="KPHMT-like"/>
    <property type="match status" value="1"/>
</dbReference>
<dbReference type="NCBIfam" id="NF001452">
    <property type="entry name" value="PRK00311.1"/>
    <property type="match status" value="1"/>
</dbReference>
<feature type="active site" description="Proton acceptor" evidence="5">
    <location>
        <position position="179"/>
    </location>
</feature>
<feature type="binding site" evidence="5">
    <location>
        <position position="82"/>
    </location>
    <ligand>
        <name>Mg(2+)</name>
        <dbReference type="ChEBI" id="CHEBI:18420"/>
    </ligand>
</feature>
<dbReference type="NCBIfam" id="TIGR00222">
    <property type="entry name" value="panB"/>
    <property type="match status" value="1"/>
</dbReference>
<dbReference type="SUPFAM" id="SSF51621">
    <property type="entry name" value="Phosphoenolpyruvate/pyruvate domain"/>
    <property type="match status" value="1"/>
</dbReference>
<dbReference type="RefSeq" id="WP_229292528.1">
    <property type="nucleotide sequence ID" value="NZ_CP086654.1"/>
</dbReference>
<proteinExistence type="inferred from homology"/>
<comment type="subunit">
    <text evidence="2 5">Homodecamer; pentamer of dimers.</text>
</comment>
<comment type="cofactor">
    <cofactor evidence="5">
        <name>Mg(2+)</name>
        <dbReference type="ChEBI" id="CHEBI:18420"/>
    </cofactor>
    <text evidence="5">Binds 1 Mg(2+) ion per subunit.</text>
</comment>
<evidence type="ECO:0000256" key="4">
    <source>
        <dbReference type="ARBA" id="ARBA00022679"/>
    </source>
</evidence>
<evidence type="ECO:0000256" key="2">
    <source>
        <dbReference type="ARBA" id="ARBA00011424"/>
    </source>
</evidence>
<keyword evidence="5" id="KW-0963">Cytoplasm</keyword>
<dbReference type="InterPro" id="IPR040442">
    <property type="entry name" value="Pyrv_kinase-like_dom_sf"/>
</dbReference>
<feature type="binding site" evidence="5">
    <location>
        <position position="82"/>
    </location>
    <ligand>
        <name>3-methyl-2-oxobutanoate</name>
        <dbReference type="ChEBI" id="CHEBI:11851"/>
    </ligand>
</feature>
<keyword evidence="5" id="KW-0460">Magnesium</keyword>
<dbReference type="PANTHER" id="PTHR20881:SF0">
    <property type="entry name" value="3-METHYL-2-OXOBUTANOATE HYDROXYMETHYLTRANSFERASE"/>
    <property type="match status" value="1"/>
</dbReference>
<comment type="similarity">
    <text evidence="1 5">Belongs to the PanB family.</text>
</comment>